<keyword evidence="2" id="KW-0479">Metal-binding</keyword>
<dbReference type="Gene3D" id="3.40.50.1400">
    <property type="match status" value="2"/>
</dbReference>
<evidence type="ECO:0000256" key="2">
    <source>
        <dbReference type="PIRSR" id="PIRSR033579-3"/>
    </source>
</evidence>
<name>A0A1Y4LAE7_9FIRM</name>
<dbReference type="AlphaFoldDB" id="A0A1Y4LAE7"/>
<organism evidence="3 4">
    <name type="scientific">Butyricicoccus pullicaecorum</name>
    <dbReference type="NCBI Taxonomy" id="501571"/>
    <lineage>
        <taxon>Bacteria</taxon>
        <taxon>Bacillati</taxon>
        <taxon>Bacillota</taxon>
        <taxon>Clostridia</taxon>
        <taxon>Eubacteriales</taxon>
        <taxon>Butyricicoccaceae</taxon>
        <taxon>Butyricicoccus</taxon>
    </lineage>
</organism>
<dbReference type="EMBL" id="NFKK01000003">
    <property type="protein sequence ID" value="OUP53695.1"/>
    <property type="molecule type" value="Genomic_DNA"/>
</dbReference>
<protein>
    <submittedName>
        <fullName evidence="3">Sirohydrochlorin cobaltochelatase</fullName>
    </submittedName>
</protein>
<evidence type="ECO:0000256" key="1">
    <source>
        <dbReference type="PIRSR" id="PIRSR033579-1"/>
    </source>
</evidence>
<sequence length="259" mass="28945">MTKRALAIISFGTSYPDARHAIEVLEQSLANSMPGYDFYRAFTSGMIIRKIEREEGIHIPNPAELMEQLQEAGYEEVICQSLHVIPGLEYEKMCAQIRQAAGQMTVKIGQPMLTSQEDYITVCQALLSEMPALAADEAYVYMGHGTEHAVNAAYSQIENTFRFLDAERVYVGTVEGFPALDYVQKRLRAHNIRKVWLAPFMIVAGDHAQNDLAGEEEDSWKSILTAKGYEVEIVLRGLGTIPGIGELFISHCQDALREI</sequence>
<dbReference type="PIRSF" id="PIRSF033579">
    <property type="entry name" value="Anaer_Co_chel"/>
    <property type="match status" value="1"/>
</dbReference>
<dbReference type="GO" id="GO:0046872">
    <property type="term" value="F:metal ion binding"/>
    <property type="evidence" value="ECO:0007669"/>
    <property type="project" value="UniProtKB-KW"/>
</dbReference>
<keyword evidence="2" id="KW-0170">Cobalt</keyword>
<dbReference type="Proteomes" id="UP000195897">
    <property type="component" value="Unassembled WGS sequence"/>
</dbReference>
<proteinExistence type="predicted"/>
<accession>A0A1Y4LAE7</accession>
<dbReference type="GO" id="GO:0019251">
    <property type="term" value="P:anaerobic cobalamin biosynthetic process"/>
    <property type="evidence" value="ECO:0007669"/>
    <property type="project" value="InterPro"/>
</dbReference>
<evidence type="ECO:0000313" key="3">
    <source>
        <dbReference type="EMBL" id="OUP53695.1"/>
    </source>
</evidence>
<comment type="caution">
    <text evidence="3">The sequence shown here is derived from an EMBL/GenBank/DDBJ whole genome shotgun (WGS) entry which is preliminary data.</text>
</comment>
<reference evidence="4" key="1">
    <citation type="submission" date="2017-04" db="EMBL/GenBank/DDBJ databases">
        <title>Function of individual gut microbiota members based on whole genome sequencing of pure cultures obtained from chicken caecum.</title>
        <authorList>
            <person name="Medvecky M."/>
            <person name="Cejkova D."/>
            <person name="Polansky O."/>
            <person name="Karasova D."/>
            <person name="Kubasova T."/>
            <person name="Cizek A."/>
            <person name="Rychlik I."/>
        </authorList>
    </citation>
    <scope>NUCLEOTIDE SEQUENCE [LARGE SCALE GENOMIC DNA]</scope>
    <source>
        <strain evidence="4">An180</strain>
    </source>
</reference>
<dbReference type="GO" id="GO:0016852">
    <property type="term" value="F:sirohydrochlorin cobaltochelatase activity"/>
    <property type="evidence" value="ECO:0007669"/>
    <property type="project" value="InterPro"/>
</dbReference>
<feature type="binding site" evidence="2">
    <location>
        <position position="175"/>
    </location>
    <ligand>
        <name>Co(2+)</name>
        <dbReference type="ChEBI" id="CHEBI:48828"/>
    </ligand>
</feature>
<gene>
    <name evidence="3" type="ORF">B5F17_03675</name>
</gene>
<dbReference type="Pfam" id="PF06180">
    <property type="entry name" value="CbiK"/>
    <property type="match status" value="1"/>
</dbReference>
<evidence type="ECO:0000313" key="4">
    <source>
        <dbReference type="Proteomes" id="UP000195897"/>
    </source>
</evidence>
<feature type="binding site" evidence="2">
    <location>
        <position position="144"/>
    </location>
    <ligand>
        <name>Co(2+)</name>
        <dbReference type="ChEBI" id="CHEBI:48828"/>
    </ligand>
</feature>
<dbReference type="RefSeq" id="WP_087370951.1">
    <property type="nucleotide sequence ID" value="NZ_NFKK01000003.1"/>
</dbReference>
<dbReference type="CDD" id="cd03413">
    <property type="entry name" value="CbiK_C"/>
    <property type="match status" value="1"/>
</dbReference>
<dbReference type="InterPro" id="IPR010388">
    <property type="entry name" value="Anaerobic_Co-chelatase"/>
</dbReference>
<dbReference type="SUPFAM" id="SSF53800">
    <property type="entry name" value="Chelatase"/>
    <property type="match status" value="1"/>
</dbReference>
<feature type="active site" description="Proton acceptor" evidence="1">
    <location>
        <position position="144"/>
    </location>
</feature>
<feature type="binding site" evidence="2">
    <location>
        <position position="207"/>
    </location>
    <ligand>
        <name>Co(2+)</name>
        <dbReference type="ChEBI" id="CHEBI:48828"/>
    </ligand>
</feature>